<evidence type="ECO:0000313" key="15">
    <source>
        <dbReference type="RefSeq" id="XP_022725651.1"/>
    </source>
</evidence>
<keyword evidence="6" id="KW-0238">DNA-binding</keyword>
<sequence length="472" mass="51986">MEWNAKTPLQWHCENLMMLNATPKEIPRKLRPVEWDIDGEGGMDSGSLYSSVAAGGICGSGSDLGLASLSKNSKSASINSSSMGEIRATKLTSESFEAIPDDSSNKKEASKVEPTGTSPTLEVSVGSGEPLLSLKLGKRTYFEDVCAGNNARNSSYSATPGPSPTSAKRSKPSCRDTHVQRCQVEGCNLDLSSAKDYHRKHRVCESHSKSPKVIVGGLECRFCQQCSRFHALSEFDEKKRSCRRRLSDHNARRRKPQVEAAHFNAARLSSSSYDGKQQMSFVWNKVPSLYNAKPYENFTWEDIIGSKPSLMKGCTPTKVGNVNGQLQLPGNQPFNSIKMRCHDSNRFLPAKGWHNTAEVLNQGVEESTVMGTTQELHRALSLLSNDSCVSCGPKHGSLAYSMHVNPASMSQPAMNAISRGFPRALSENWQMEQQTTGSQVHTALHSDSENHFQEFQLLMAPHYSAFYSNHMN</sequence>
<keyword evidence="5" id="KW-0805">Transcription regulation</keyword>
<organism evidence="12 15">
    <name type="scientific">Durio zibethinus</name>
    <name type="common">Durian</name>
    <dbReference type="NCBI Taxonomy" id="66656"/>
    <lineage>
        <taxon>Eukaryota</taxon>
        <taxon>Viridiplantae</taxon>
        <taxon>Streptophyta</taxon>
        <taxon>Embryophyta</taxon>
        <taxon>Tracheophyta</taxon>
        <taxon>Spermatophyta</taxon>
        <taxon>Magnoliopsida</taxon>
        <taxon>eudicotyledons</taxon>
        <taxon>Gunneridae</taxon>
        <taxon>Pentapetalae</taxon>
        <taxon>rosids</taxon>
        <taxon>malvids</taxon>
        <taxon>Malvales</taxon>
        <taxon>Malvaceae</taxon>
        <taxon>Helicteroideae</taxon>
        <taxon>Durio</taxon>
    </lineage>
</organism>
<dbReference type="SUPFAM" id="SSF103612">
    <property type="entry name" value="SBT domain"/>
    <property type="match status" value="1"/>
</dbReference>
<dbReference type="RefSeq" id="XP_022725650.1">
    <property type="nucleotide sequence ID" value="XM_022869915.1"/>
</dbReference>
<proteinExistence type="predicted"/>
<dbReference type="Pfam" id="PF03110">
    <property type="entry name" value="SBP"/>
    <property type="match status" value="1"/>
</dbReference>
<dbReference type="OrthoDB" id="514967at2759"/>
<feature type="region of interest" description="Disordered" evidence="10">
    <location>
        <begin position="89"/>
        <end position="125"/>
    </location>
</feature>
<gene>
    <name evidence="13 14 15" type="primary">LOC111282028</name>
</gene>
<evidence type="ECO:0000313" key="12">
    <source>
        <dbReference type="Proteomes" id="UP000515121"/>
    </source>
</evidence>
<dbReference type="Gene3D" id="4.10.1100.10">
    <property type="entry name" value="Transcription factor, SBP-box domain"/>
    <property type="match status" value="1"/>
</dbReference>
<evidence type="ECO:0000256" key="6">
    <source>
        <dbReference type="ARBA" id="ARBA00023125"/>
    </source>
</evidence>
<dbReference type="AlphaFoldDB" id="A0A6P5XCS0"/>
<feature type="domain" description="SBP-type" evidence="11">
    <location>
        <begin position="179"/>
        <end position="256"/>
    </location>
</feature>
<keyword evidence="12" id="KW-1185">Reference proteome</keyword>
<feature type="region of interest" description="Disordered" evidence="10">
    <location>
        <begin position="153"/>
        <end position="173"/>
    </location>
</feature>
<evidence type="ECO:0000256" key="3">
    <source>
        <dbReference type="ARBA" id="ARBA00022771"/>
    </source>
</evidence>
<reference evidence="13 14" key="1">
    <citation type="submission" date="2025-04" db="UniProtKB">
        <authorList>
            <consortium name="RefSeq"/>
        </authorList>
    </citation>
    <scope>IDENTIFICATION</scope>
    <source>
        <tissue evidence="13 14">Fruit stalk</tissue>
    </source>
</reference>
<evidence type="ECO:0000259" key="11">
    <source>
        <dbReference type="PROSITE" id="PS51141"/>
    </source>
</evidence>
<protein>
    <submittedName>
        <fullName evidence="13 14">Squamosa promoter-binding-like protein 2</fullName>
    </submittedName>
</protein>
<feature type="compositionally biased region" description="Polar residues" evidence="10">
    <location>
        <begin position="153"/>
        <end position="167"/>
    </location>
</feature>
<dbReference type="InterPro" id="IPR004333">
    <property type="entry name" value="SBP_dom"/>
</dbReference>
<dbReference type="InterPro" id="IPR036893">
    <property type="entry name" value="SBP_sf"/>
</dbReference>
<name>A0A6P5XCS0_DURZI</name>
<dbReference type="Proteomes" id="UP000515121">
    <property type="component" value="Unplaced"/>
</dbReference>
<keyword evidence="2" id="KW-0479">Metal-binding</keyword>
<dbReference type="RefSeq" id="XP_022725649.1">
    <property type="nucleotide sequence ID" value="XM_022869914.1"/>
</dbReference>
<dbReference type="GeneID" id="111282028"/>
<dbReference type="GO" id="GO:0003677">
    <property type="term" value="F:DNA binding"/>
    <property type="evidence" value="ECO:0007669"/>
    <property type="project" value="UniProtKB-KW"/>
</dbReference>
<keyword evidence="7" id="KW-0804">Transcription</keyword>
<evidence type="ECO:0000256" key="5">
    <source>
        <dbReference type="ARBA" id="ARBA00023015"/>
    </source>
</evidence>
<keyword evidence="8" id="KW-0539">Nucleus</keyword>
<evidence type="ECO:0000256" key="9">
    <source>
        <dbReference type="PROSITE-ProRule" id="PRU00470"/>
    </source>
</evidence>
<evidence type="ECO:0000256" key="4">
    <source>
        <dbReference type="ARBA" id="ARBA00022833"/>
    </source>
</evidence>
<dbReference type="GO" id="GO:0005634">
    <property type="term" value="C:nucleus"/>
    <property type="evidence" value="ECO:0007669"/>
    <property type="project" value="UniProtKB-SubCell"/>
</dbReference>
<evidence type="ECO:0000256" key="7">
    <source>
        <dbReference type="ARBA" id="ARBA00023163"/>
    </source>
</evidence>
<dbReference type="FunFam" id="4.10.1100.10:FF:000001">
    <property type="entry name" value="Squamosa promoter-binding-like protein 14"/>
    <property type="match status" value="1"/>
</dbReference>
<keyword evidence="4" id="KW-0862">Zinc</keyword>
<evidence type="ECO:0000256" key="1">
    <source>
        <dbReference type="ARBA" id="ARBA00004123"/>
    </source>
</evidence>
<evidence type="ECO:0000256" key="2">
    <source>
        <dbReference type="ARBA" id="ARBA00022723"/>
    </source>
</evidence>
<comment type="subcellular location">
    <subcellularLocation>
        <location evidence="1">Nucleus</location>
    </subcellularLocation>
</comment>
<accession>A0A6P5XCS0</accession>
<evidence type="ECO:0000313" key="14">
    <source>
        <dbReference type="RefSeq" id="XP_022725650.1"/>
    </source>
</evidence>
<dbReference type="PROSITE" id="PS51141">
    <property type="entry name" value="ZF_SBP"/>
    <property type="match status" value="1"/>
</dbReference>
<evidence type="ECO:0000256" key="10">
    <source>
        <dbReference type="SAM" id="MobiDB-lite"/>
    </source>
</evidence>
<evidence type="ECO:0000313" key="13">
    <source>
        <dbReference type="RefSeq" id="XP_022725649.1"/>
    </source>
</evidence>
<dbReference type="PANTHER" id="PTHR31251:SF74">
    <property type="entry name" value="SQUAMOSA PROMOTER-BINDING-LIKE PROTEIN 2"/>
    <property type="match status" value="1"/>
</dbReference>
<dbReference type="InterPro" id="IPR044817">
    <property type="entry name" value="SBP-like"/>
</dbReference>
<evidence type="ECO:0000256" key="8">
    <source>
        <dbReference type="ARBA" id="ARBA00023242"/>
    </source>
</evidence>
<keyword evidence="3 9" id="KW-0863">Zinc-finger</keyword>
<dbReference type="KEGG" id="dzi:111282028"/>
<dbReference type="GO" id="GO:0008270">
    <property type="term" value="F:zinc ion binding"/>
    <property type="evidence" value="ECO:0007669"/>
    <property type="project" value="UniProtKB-KW"/>
</dbReference>
<dbReference type="PANTHER" id="PTHR31251">
    <property type="entry name" value="SQUAMOSA PROMOTER-BINDING-LIKE PROTEIN 4"/>
    <property type="match status" value="1"/>
</dbReference>
<dbReference type="RefSeq" id="XP_022725651.1">
    <property type="nucleotide sequence ID" value="XM_022869916.1"/>
</dbReference>